<proteinExistence type="predicted"/>
<feature type="non-terminal residue" evidence="2">
    <location>
        <position position="161"/>
    </location>
</feature>
<protein>
    <submittedName>
        <fullName evidence="2">Uncharacterized protein</fullName>
    </submittedName>
</protein>
<evidence type="ECO:0000256" key="1">
    <source>
        <dbReference type="SAM" id="MobiDB-lite"/>
    </source>
</evidence>
<dbReference type="AlphaFoldDB" id="X0YGV9"/>
<dbReference type="EMBL" id="BARS01054187">
    <property type="protein sequence ID" value="GAG46432.1"/>
    <property type="molecule type" value="Genomic_DNA"/>
</dbReference>
<comment type="caution">
    <text evidence="2">The sequence shown here is derived from an EMBL/GenBank/DDBJ whole genome shotgun (WGS) entry which is preliminary data.</text>
</comment>
<name>X0YGV9_9ZZZZ</name>
<sequence length="161" mass="17452">MGVFARGKQALAISDRSGLRFPYREMVREWNGSLVHYSEYEPKQPQLEPKPVGSDPQALQNPRVEEEATSQLILLNNNPFEVVNYSGTTYVNVYSLDHQRAAGSKVRLRGPAQVTSVGSGGADKLNLQAFAPINDIVGVTDIDSATGFTISLGKIDSSGNV</sequence>
<evidence type="ECO:0000313" key="2">
    <source>
        <dbReference type="EMBL" id="GAG46432.1"/>
    </source>
</evidence>
<gene>
    <name evidence="2" type="ORF">S01H1_80269</name>
</gene>
<organism evidence="2">
    <name type="scientific">marine sediment metagenome</name>
    <dbReference type="NCBI Taxonomy" id="412755"/>
    <lineage>
        <taxon>unclassified sequences</taxon>
        <taxon>metagenomes</taxon>
        <taxon>ecological metagenomes</taxon>
    </lineage>
</organism>
<accession>X0YGV9</accession>
<feature type="region of interest" description="Disordered" evidence="1">
    <location>
        <begin position="44"/>
        <end position="65"/>
    </location>
</feature>
<reference evidence="2" key="1">
    <citation type="journal article" date="2014" name="Front. Microbiol.">
        <title>High frequency of phylogenetically diverse reductive dehalogenase-homologous genes in deep subseafloor sedimentary metagenomes.</title>
        <authorList>
            <person name="Kawai M."/>
            <person name="Futagami T."/>
            <person name="Toyoda A."/>
            <person name="Takaki Y."/>
            <person name="Nishi S."/>
            <person name="Hori S."/>
            <person name="Arai W."/>
            <person name="Tsubouchi T."/>
            <person name="Morono Y."/>
            <person name="Uchiyama I."/>
            <person name="Ito T."/>
            <person name="Fujiyama A."/>
            <person name="Inagaki F."/>
            <person name="Takami H."/>
        </authorList>
    </citation>
    <scope>NUCLEOTIDE SEQUENCE</scope>
    <source>
        <strain evidence="2">Expedition CK06-06</strain>
    </source>
</reference>